<protein>
    <recommendedName>
        <fullName evidence="4">Outer membrane protein beta-barrel domain-containing protein</fullName>
    </recommendedName>
</protein>
<dbReference type="RefSeq" id="WP_248669455.1">
    <property type="nucleotide sequence ID" value="NZ_JALPRX010000120.1"/>
</dbReference>
<sequence>MLATERENAIVPAQIRLIAASCVVALHLLTGTAAFAEEAASTTGTAPQNGLSFTVTPYLWIAGISGTVSTPFSRVPERSVEANFGDTLSNLSGFAFMGSAEMRYGRFGLLADVLTLTVESDVSTPRDRLFLGGKGRFSTTSGTVLGTWRAWEDGSNALDLGAGFRPWSVNTRLSLNEGLLAARTLKPSASWIDPVLALRYTRRLGTSWSASVYGDVGGFGAGSDLTWQLLGTINYQVSDSISLRAGYRHMQLEHRKQGTDVDVGLSGPLVAVSFRF</sequence>
<reference evidence="2" key="1">
    <citation type="submission" date="2022-04" db="EMBL/GenBank/DDBJ databases">
        <title>Roseomonas acroporae sp. nov., isolated from coral Acropora digitifera.</title>
        <authorList>
            <person name="Sun H."/>
        </authorList>
    </citation>
    <scope>NUCLEOTIDE SEQUENCE</scope>
    <source>
        <strain evidence="2">NAR14</strain>
    </source>
</reference>
<gene>
    <name evidence="2" type="ORF">M0638_23835</name>
</gene>
<dbReference type="EMBL" id="JALPRX010000120">
    <property type="protein sequence ID" value="MCK8787405.1"/>
    <property type="molecule type" value="Genomic_DNA"/>
</dbReference>
<evidence type="ECO:0008006" key="4">
    <source>
        <dbReference type="Google" id="ProtNLM"/>
    </source>
</evidence>
<proteinExistence type="predicted"/>
<feature type="chain" id="PRO_5040875831" description="Outer membrane protein beta-barrel domain-containing protein" evidence="1">
    <location>
        <begin position="37"/>
        <end position="276"/>
    </location>
</feature>
<dbReference type="InterPro" id="IPR011250">
    <property type="entry name" value="OMP/PagP_B-barrel"/>
</dbReference>
<comment type="caution">
    <text evidence="2">The sequence shown here is derived from an EMBL/GenBank/DDBJ whole genome shotgun (WGS) entry which is preliminary data.</text>
</comment>
<feature type="signal peptide" evidence="1">
    <location>
        <begin position="1"/>
        <end position="36"/>
    </location>
</feature>
<evidence type="ECO:0000313" key="2">
    <source>
        <dbReference type="EMBL" id="MCK8787405.1"/>
    </source>
</evidence>
<dbReference type="Proteomes" id="UP001139516">
    <property type="component" value="Unassembled WGS sequence"/>
</dbReference>
<accession>A0A9X1YCU7</accession>
<name>A0A9X1YCU7_9PROT</name>
<keyword evidence="1" id="KW-0732">Signal</keyword>
<keyword evidence="3" id="KW-1185">Reference proteome</keyword>
<evidence type="ECO:0000256" key="1">
    <source>
        <dbReference type="SAM" id="SignalP"/>
    </source>
</evidence>
<organism evidence="2 3">
    <name type="scientific">Roseomonas acroporae</name>
    <dbReference type="NCBI Taxonomy" id="2937791"/>
    <lineage>
        <taxon>Bacteria</taxon>
        <taxon>Pseudomonadati</taxon>
        <taxon>Pseudomonadota</taxon>
        <taxon>Alphaproteobacteria</taxon>
        <taxon>Acetobacterales</taxon>
        <taxon>Roseomonadaceae</taxon>
        <taxon>Roseomonas</taxon>
    </lineage>
</organism>
<evidence type="ECO:0000313" key="3">
    <source>
        <dbReference type="Proteomes" id="UP001139516"/>
    </source>
</evidence>
<dbReference type="SUPFAM" id="SSF56925">
    <property type="entry name" value="OMPA-like"/>
    <property type="match status" value="1"/>
</dbReference>
<dbReference type="AlphaFoldDB" id="A0A9X1YCU7"/>